<dbReference type="Pfam" id="PF22936">
    <property type="entry name" value="Pol_BBD"/>
    <property type="match status" value="1"/>
</dbReference>
<dbReference type="InterPro" id="IPR013103">
    <property type="entry name" value="RVT_2"/>
</dbReference>
<dbReference type="Pfam" id="PF13976">
    <property type="entry name" value="gag_pre-integrs"/>
    <property type="match status" value="1"/>
</dbReference>
<dbReference type="Pfam" id="PF25597">
    <property type="entry name" value="SH3_retrovirus"/>
    <property type="match status" value="1"/>
</dbReference>
<gene>
    <name evidence="4" type="ORF">L195_g007395</name>
</gene>
<dbReference type="InterPro" id="IPR012337">
    <property type="entry name" value="RNaseH-like_sf"/>
</dbReference>
<dbReference type="Pfam" id="PF14223">
    <property type="entry name" value="Retrotran_gag_2"/>
    <property type="match status" value="1"/>
</dbReference>
<name>A0A2K3P695_TRIPR</name>
<reference evidence="4 5" key="1">
    <citation type="journal article" date="2014" name="Am. J. Bot.">
        <title>Genome assembly and annotation for red clover (Trifolium pratense; Fabaceae).</title>
        <authorList>
            <person name="Istvanek J."/>
            <person name="Jaros M."/>
            <person name="Krenek A."/>
            <person name="Repkova J."/>
        </authorList>
    </citation>
    <scope>NUCLEOTIDE SEQUENCE [LARGE SCALE GENOMIC DNA]</scope>
    <source>
        <strain evidence="5">cv. Tatra</strain>
        <tissue evidence="4">Young leaves</tissue>
    </source>
</reference>
<feature type="compositionally biased region" description="Low complexity" evidence="2">
    <location>
        <begin position="257"/>
        <end position="266"/>
    </location>
</feature>
<keyword evidence="1" id="KW-0645">Protease</keyword>
<proteinExistence type="predicted"/>
<protein>
    <submittedName>
        <fullName evidence="4">Histone deacetylase</fullName>
    </submittedName>
</protein>
<dbReference type="InterPro" id="IPR001584">
    <property type="entry name" value="Integrase_cat-core"/>
</dbReference>
<dbReference type="GO" id="GO:0004190">
    <property type="term" value="F:aspartic-type endopeptidase activity"/>
    <property type="evidence" value="ECO:0007669"/>
    <property type="project" value="UniProtKB-KW"/>
</dbReference>
<dbReference type="Pfam" id="PF07727">
    <property type="entry name" value="RVT_2"/>
    <property type="match status" value="1"/>
</dbReference>
<evidence type="ECO:0000256" key="1">
    <source>
        <dbReference type="ARBA" id="ARBA00022750"/>
    </source>
</evidence>
<dbReference type="InterPro" id="IPR057670">
    <property type="entry name" value="SH3_retrovirus"/>
</dbReference>
<feature type="region of interest" description="Disordered" evidence="2">
    <location>
        <begin position="1"/>
        <end position="22"/>
    </location>
</feature>
<dbReference type="PANTHER" id="PTHR11439">
    <property type="entry name" value="GAG-POL-RELATED RETROTRANSPOSON"/>
    <property type="match status" value="1"/>
</dbReference>
<accession>A0A2K3P695</accession>
<evidence type="ECO:0000313" key="5">
    <source>
        <dbReference type="Proteomes" id="UP000236291"/>
    </source>
</evidence>
<dbReference type="GO" id="GO:0015074">
    <property type="term" value="P:DNA integration"/>
    <property type="evidence" value="ECO:0007669"/>
    <property type="project" value="InterPro"/>
</dbReference>
<feature type="region of interest" description="Disordered" evidence="2">
    <location>
        <begin position="294"/>
        <end position="313"/>
    </location>
</feature>
<keyword evidence="1" id="KW-0064">Aspartyl protease</keyword>
<dbReference type="SUPFAM" id="SSF53098">
    <property type="entry name" value="Ribonuclease H-like"/>
    <property type="match status" value="1"/>
</dbReference>
<dbReference type="PROSITE" id="PS50994">
    <property type="entry name" value="INTEGRASE"/>
    <property type="match status" value="1"/>
</dbReference>
<dbReference type="InterPro" id="IPR054722">
    <property type="entry name" value="PolX-like_BBD"/>
</dbReference>
<dbReference type="Proteomes" id="UP000236291">
    <property type="component" value="Unassembled WGS sequence"/>
</dbReference>
<keyword evidence="1" id="KW-0378">Hydrolase</keyword>
<dbReference type="InterPro" id="IPR043502">
    <property type="entry name" value="DNA/RNA_pol_sf"/>
</dbReference>
<dbReference type="PANTHER" id="PTHR11439:SF455">
    <property type="entry name" value="RLK (RECEPTOR-LIKE PROTEIN KINASE) 8, PUTATIVE-RELATED"/>
    <property type="match status" value="1"/>
</dbReference>
<feature type="compositionally biased region" description="Pro residues" evidence="2">
    <location>
        <begin position="298"/>
        <end position="307"/>
    </location>
</feature>
<feature type="compositionally biased region" description="Polar residues" evidence="2">
    <location>
        <begin position="846"/>
        <end position="859"/>
    </location>
</feature>
<reference evidence="4 5" key="2">
    <citation type="journal article" date="2017" name="Front. Plant Sci.">
        <title>Gene Classification and Mining of Molecular Markers Useful in Red Clover (Trifolium pratense) Breeding.</title>
        <authorList>
            <person name="Istvanek J."/>
            <person name="Dluhosova J."/>
            <person name="Dluhos P."/>
            <person name="Patkova L."/>
            <person name="Nedelnik J."/>
            <person name="Repkova J."/>
        </authorList>
    </citation>
    <scope>NUCLEOTIDE SEQUENCE [LARGE SCALE GENOMIC DNA]</scope>
    <source>
        <strain evidence="5">cv. Tatra</strain>
        <tissue evidence="4">Young leaves</tissue>
    </source>
</reference>
<comment type="caution">
    <text evidence="4">The sequence shown here is derived from an EMBL/GenBank/DDBJ whole genome shotgun (WGS) entry which is preliminary data.</text>
</comment>
<evidence type="ECO:0000313" key="4">
    <source>
        <dbReference type="EMBL" id="PNY10806.1"/>
    </source>
</evidence>
<feature type="domain" description="Integrase catalytic" evidence="3">
    <location>
        <begin position="568"/>
        <end position="733"/>
    </location>
</feature>
<feature type="compositionally biased region" description="Basic residues" evidence="2">
    <location>
        <begin position="247"/>
        <end position="256"/>
    </location>
</feature>
<evidence type="ECO:0000256" key="2">
    <source>
        <dbReference type="SAM" id="MobiDB-lite"/>
    </source>
</evidence>
<dbReference type="GO" id="GO:0003676">
    <property type="term" value="F:nucleic acid binding"/>
    <property type="evidence" value="ECO:0007669"/>
    <property type="project" value="InterPro"/>
</dbReference>
<dbReference type="EMBL" id="ASHM01004086">
    <property type="protein sequence ID" value="PNY10806.1"/>
    <property type="molecule type" value="Genomic_DNA"/>
</dbReference>
<dbReference type="SUPFAM" id="SSF56672">
    <property type="entry name" value="DNA/RNA polymerases"/>
    <property type="match status" value="1"/>
</dbReference>
<dbReference type="Gene3D" id="3.30.420.10">
    <property type="entry name" value="Ribonuclease H-like superfamily/Ribonuclease H"/>
    <property type="match status" value="1"/>
</dbReference>
<feature type="compositionally biased region" description="Low complexity" evidence="2">
    <location>
        <begin position="860"/>
        <end position="882"/>
    </location>
</feature>
<sequence length="1441" mass="159487">MASSPSIGSVGESTGSSSSGKVSFAPKLSIKLDDKNYLLWNQQVEGVILAHKLHKFVVNPQIPMKYASESDRLLDKVTDAYDQWLVQDQMLFTWLLSTLAESVLPRTVGCRHAFQVWDQIHKYFDAHLKAKVRQLRSELKTVKKGTKSISEFVLRVRAIADTLISIGDSISEQDQIDSILEGLPEEYNPFVMMIYGRSDSPSLFDIEGLLLVQESQLAKFRQELSLPAASANVAHSNGGRGNSGARGRGRSARGRGRASSSSTGTRPTCQLCNKYGHHVRDCWYRYDENFVPVQANPVPQPPPPPPRDTQAPAPQACTANFAASTQELVIPQSWFPDSGASHHITADASNLAQGKVYHGSNKVHMGNGIGLNINSIGQASFSATLNPNQTLHLNELLHVPAITKNLLSVSKFATDNNVFFEFHATDCFVKSQGTKQVLLKGSLGADGLYSFPHLPLLKDPTCLTSSAWSSPDSSATNKAPSTISSDAKSADSIVSLPLQTNKAVDSSIHSSFKSNVWHHRLGHANKNSVKTVLQLCNIPYSNNKTSEFCDSCCVGKSHKIYAPMTDTVYTKPFELVHTDLWGPAHTVSHCGYSYYIAFVDACTKYTWLYFLKRKSDALSAFTQFNALVSTQFQTKIKSLQSDWGGEYRSISTLLTSLGINHRVTCPHTSHQNGTVERRHRSIVEIGLTLLSHANMPLNFWDHSFTTAVFLLNRLPTASLHHFTSPYHALYNKIPDYSSIKGFGCTCFPHLRPYNSHKLDFRSTKCVYLGPSPHHKGYKCLSPDGRVYISKDVVFNELEFPYSILFPNTSRSAPTNTTHSWSSVIPTLPSIVSGTPPTESAIGSPLIDSSTPISPVPNNVSSAPLPISPQSPASAPSSPSPVSISPPPDTSLPVKKTKPAVDPTNTHPMVTRGKTGNLKPKVFLAHKEPHSVKHALTDPNWLKAMEAEYSALLHNKTWSLVPLPAHRRAIGCKWVFRIKENPDGSINKYKARLVAKGFSQEPGFDFKETFSPVVKPVTIRIILTLALSFKWDIQQIDINNAFLNGILQEEVYMSQPPGFGNGDKSLVCKLHKALYGLKQAPRAWYDRLAQALVSFGFHPSKCDPSLFVYSHQGVTMYVLVYVDDILLTGSSSPILHDLIAKLHSQFALKHMGRPDYFLGIEVRYLPSGNILLTQSKYIRDLLHRANMADAKGINTPMVSSLKLSKFGTDELPDPLEYRSIVGALQYVTLTRPDIAFCVNKVCQFLSRPLLSHWQAVKRILRYLLHTSSHGLLLQPSQAVSKFSIRAYSDSDWASDMDDRRSTSGCCVFFGPNLVSWSAKKQTLVARSSAEAEYRALAHTTSEIMWIQSLLMDLRIPIHTPALLCDNVSAVLIAHNPVLHARTKHLELDIHFVREKVVTKNLTIQHVPGTDQTADALTKPLPTSRFLALRDKLKVFDFHPPSA</sequence>
<feature type="region of interest" description="Disordered" evidence="2">
    <location>
        <begin position="231"/>
        <end position="269"/>
    </location>
</feature>
<dbReference type="Pfam" id="PF00665">
    <property type="entry name" value="rve"/>
    <property type="match status" value="1"/>
</dbReference>
<organism evidence="4 5">
    <name type="scientific">Trifolium pratense</name>
    <name type="common">Red clover</name>
    <dbReference type="NCBI Taxonomy" id="57577"/>
    <lineage>
        <taxon>Eukaryota</taxon>
        <taxon>Viridiplantae</taxon>
        <taxon>Streptophyta</taxon>
        <taxon>Embryophyta</taxon>
        <taxon>Tracheophyta</taxon>
        <taxon>Spermatophyta</taxon>
        <taxon>Magnoliopsida</taxon>
        <taxon>eudicotyledons</taxon>
        <taxon>Gunneridae</taxon>
        <taxon>Pentapetalae</taxon>
        <taxon>rosids</taxon>
        <taxon>fabids</taxon>
        <taxon>Fabales</taxon>
        <taxon>Fabaceae</taxon>
        <taxon>Papilionoideae</taxon>
        <taxon>50 kb inversion clade</taxon>
        <taxon>NPAAA clade</taxon>
        <taxon>Hologalegina</taxon>
        <taxon>IRL clade</taxon>
        <taxon>Trifolieae</taxon>
        <taxon>Trifolium</taxon>
    </lineage>
</organism>
<evidence type="ECO:0000259" key="3">
    <source>
        <dbReference type="PROSITE" id="PS50994"/>
    </source>
</evidence>
<dbReference type="InterPro" id="IPR025724">
    <property type="entry name" value="GAG-pre-integrase_dom"/>
</dbReference>
<feature type="region of interest" description="Disordered" evidence="2">
    <location>
        <begin position="834"/>
        <end position="914"/>
    </location>
</feature>
<dbReference type="InterPro" id="IPR036397">
    <property type="entry name" value="RNaseH_sf"/>
</dbReference>
<dbReference type="CDD" id="cd09272">
    <property type="entry name" value="RNase_HI_RT_Ty1"/>
    <property type="match status" value="1"/>
</dbReference>